<evidence type="ECO:0000256" key="11">
    <source>
        <dbReference type="ARBA" id="ARBA00032474"/>
    </source>
</evidence>
<comment type="pathway">
    <text evidence="1">Cofactor biosynthesis; molybdopterin biosynthesis.</text>
</comment>
<keyword evidence="5" id="KW-0501">Molybdenum cofactor biosynthesis</keyword>
<evidence type="ECO:0000256" key="8">
    <source>
        <dbReference type="ARBA" id="ARBA00029745"/>
    </source>
</evidence>
<accession>A0ABS8VT50</accession>
<keyword evidence="14" id="KW-1185">Reference proteome</keyword>
<dbReference type="Pfam" id="PF02391">
    <property type="entry name" value="MoaE"/>
    <property type="match status" value="1"/>
</dbReference>
<evidence type="ECO:0000256" key="4">
    <source>
        <dbReference type="ARBA" id="ARBA00013858"/>
    </source>
</evidence>
<gene>
    <name evidence="13" type="ORF">LWC05_09615</name>
</gene>
<dbReference type="CDD" id="cd00756">
    <property type="entry name" value="MoaE"/>
    <property type="match status" value="1"/>
</dbReference>
<evidence type="ECO:0000256" key="9">
    <source>
        <dbReference type="ARBA" id="ARBA00030407"/>
    </source>
</evidence>
<evidence type="ECO:0000256" key="6">
    <source>
        <dbReference type="ARBA" id="ARBA00025448"/>
    </source>
</evidence>
<dbReference type="Proteomes" id="UP001521074">
    <property type="component" value="Unassembled WGS sequence"/>
</dbReference>
<comment type="subunit">
    <text evidence="7">Heterotetramer of 2 MoaD subunits and 2 MoaE subunits. Also stable as homodimer. The enzyme changes between these two forms during catalysis.</text>
</comment>
<dbReference type="InterPro" id="IPR036563">
    <property type="entry name" value="MoaE_sf"/>
</dbReference>
<comment type="function">
    <text evidence="6">Converts molybdopterin precursor Z into molybdopterin. This requires the incorporation of two sulfur atoms into precursor Z to generate a dithiolene group. The sulfur is provided by MoaD.</text>
</comment>
<sequence>MNLFLMAKDPVDISVFRENILRQDAGGFCSFEGWVRRTNDGRAVSGIEYVAFVPLATSEGQAILEEAQQRFNIIAVSAMHRTGYLRVGEIAVWIGVVAAHRDAAFEGSRYVIDEIKKRVPIWKREHYSSGSAEWLACHEGAEGASVPAVTNGSSGAFA</sequence>
<dbReference type="RefSeq" id="WP_232877816.1">
    <property type="nucleotide sequence ID" value="NZ_JAJSOJ010000028.1"/>
</dbReference>
<comment type="catalytic activity">
    <reaction evidence="12">
        <text>2 [molybdopterin-synthase sulfur-carrier protein]-C-terminal-Gly-aminoethanethioate + cyclic pyranopterin phosphate + H2O = molybdopterin + 2 [molybdopterin-synthase sulfur-carrier protein]-C-terminal Gly-Gly + 2 H(+)</text>
        <dbReference type="Rhea" id="RHEA:26333"/>
        <dbReference type="Rhea" id="RHEA-COMP:12202"/>
        <dbReference type="Rhea" id="RHEA-COMP:19907"/>
        <dbReference type="ChEBI" id="CHEBI:15377"/>
        <dbReference type="ChEBI" id="CHEBI:15378"/>
        <dbReference type="ChEBI" id="CHEBI:58698"/>
        <dbReference type="ChEBI" id="CHEBI:59648"/>
        <dbReference type="ChEBI" id="CHEBI:90778"/>
        <dbReference type="ChEBI" id="CHEBI:232372"/>
        <dbReference type="EC" id="2.8.1.12"/>
    </reaction>
</comment>
<evidence type="ECO:0000313" key="14">
    <source>
        <dbReference type="Proteomes" id="UP001521074"/>
    </source>
</evidence>
<dbReference type="SUPFAM" id="SSF54690">
    <property type="entry name" value="Molybdopterin synthase subunit MoaE"/>
    <property type="match status" value="1"/>
</dbReference>
<evidence type="ECO:0000256" key="1">
    <source>
        <dbReference type="ARBA" id="ARBA00005046"/>
    </source>
</evidence>
<dbReference type="PANTHER" id="PTHR23404">
    <property type="entry name" value="MOLYBDOPTERIN SYNTHASE RELATED"/>
    <property type="match status" value="1"/>
</dbReference>
<evidence type="ECO:0000256" key="5">
    <source>
        <dbReference type="ARBA" id="ARBA00023150"/>
    </source>
</evidence>
<evidence type="ECO:0000313" key="13">
    <source>
        <dbReference type="EMBL" id="MCE0744137.1"/>
    </source>
</evidence>
<organism evidence="13 14">
    <name type="scientific">Acetobacter sicerae</name>
    <dbReference type="NCBI Taxonomy" id="85325"/>
    <lineage>
        <taxon>Bacteria</taxon>
        <taxon>Pseudomonadati</taxon>
        <taxon>Pseudomonadota</taxon>
        <taxon>Alphaproteobacteria</taxon>
        <taxon>Acetobacterales</taxon>
        <taxon>Acetobacteraceae</taxon>
        <taxon>Acetobacter</taxon>
    </lineage>
</organism>
<comment type="similarity">
    <text evidence="2">Belongs to the MoaE family.</text>
</comment>
<proteinExistence type="inferred from homology"/>
<dbReference type="EMBL" id="JAJSOJ010000028">
    <property type="protein sequence ID" value="MCE0744137.1"/>
    <property type="molecule type" value="Genomic_DNA"/>
</dbReference>
<dbReference type="InterPro" id="IPR003448">
    <property type="entry name" value="Mopterin_biosynth_MoaE"/>
</dbReference>
<protein>
    <recommendedName>
        <fullName evidence="4">Molybdopterin synthase catalytic subunit</fullName>
        <ecNumber evidence="3">2.8.1.12</ecNumber>
    </recommendedName>
    <alternativeName>
        <fullName evidence="10">MPT synthase subunit 2</fullName>
    </alternativeName>
    <alternativeName>
        <fullName evidence="8">Molybdenum cofactor biosynthesis protein E</fullName>
    </alternativeName>
    <alternativeName>
        <fullName evidence="9">Molybdopterin-converting factor large subunit</fullName>
    </alternativeName>
    <alternativeName>
        <fullName evidence="11">Molybdopterin-converting factor subunit 2</fullName>
    </alternativeName>
</protein>
<evidence type="ECO:0000256" key="10">
    <source>
        <dbReference type="ARBA" id="ARBA00030781"/>
    </source>
</evidence>
<evidence type="ECO:0000256" key="3">
    <source>
        <dbReference type="ARBA" id="ARBA00011950"/>
    </source>
</evidence>
<evidence type="ECO:0000256" key="2">
    <source>
        <dbReference type="ARBA" id="ARBA00005426"/>
    </source>
</evidence>
<dbReference type="Gene3D" id="3.90.1170.40">
    <property type="entry name" value="Molybdopterin biosynthesis MoaE subunit"/>
    <property type="match status" value="1"/>
</dbReference>
<dbReference type="EC" id="2.8.1.12" evidence="3"/>
<evidence type="ECO:0000256" key="7">
    <source>
        <dbReference type="ARBA" id="ARBA00026066"/>
    </source>
</evidence>
<name>A0ABS8VT50_9PROT</name>
<reference evidence="13 14" key="1">
    <citation type="submission" date="2021-12" db="EMBL/GenBank/DDBJ databases">
        <title>Genome sequence of Acetobacter sicerae DmPark20a_162.</title>
        <authorList>
            <person name="Chaston J.M."/>
        </authorList>
    </citation>
    <scope>NUCLEOTIDE SEQUENCE [LARGE SCALE GENOMIC DNA]</scope>
    <source>
        <strain evidence="13 14">DmPark20a_162</strain>
    </source>
</reference>
<comment type="caution">
    <text evidence="13">The sequence shown here is derived from an EMBL/GenBank/DDBJ whole genome shotgun (WGS) entry which is preliminary data.</text>
</comment>
<evidence type="ECO:0000256" key="12">
    <source>
        <dbReference type="ARBA" id="ARBA00049878"/>
    </source>
</evidence>